<evidence type="ECO:0000256" key="1">
    <source>
        <dbReference type="SAM" id="MobiDB-lite"/>
    </source>
</evidence>
<feature type="region of interest" description="Disordered" evidence="1">
    <location>
        <begin position="173"/>
        <end position="205"/>
    </location>
</feature>
<dbReference type="Proteomes" id="UP000079169">
    <property type="component" value="Unplaced"/>
</dbReference>
<dbReference type="PaxDb" id="121845-A0A3Q0IZJ5"/>
<feature type="domain" description="PiggyBac transposable element-derived protein" evidence="2">
    <location>
        <begin position="3"/>
        <end position="141"/>
    </location>
</feature>
<feature type="compositionally biased region" description="Acidic residues" evidence="1">
    <location>
        <begin position="173"/>
        <end position="188"/>
    </location>
</feature>
<dbReference type="RefSeq" id="XP_026679870.1">
    <property type="nucleotide sequence ID" value="XM_026824069.1"/>
</dbReference>
<keyword evidence="3" id="KW-1185">Reference proteome</keyword>
<accession>A0A3Q0IZJ5</accession>
<protein>
    <submittedName>
        <fullName evidence="4">Uncharacterized protein LOC113467722</fullName>
    </submittedName>
</protein>
<dbReference type="InterPro" id="IPR029526">
    <property type="entry name" value="PGBD"/>
</dbReference>
<dbReference type="GeneID" id="113467722"/>
<organism evidence="3 4">
    <name type="scientific">Diaphorina citri</name>
    <name type="common">Asian citrus psyllid</name>
    <dbReference type="NCBI Taxonomy" id="121845"/>
    <lineage>
        <taxon>Eukaryota</taxon>
        <taxon>Metazoa</taxon>
        <taxon>Ecdysozoa</taxon>
        <taxon>Arthropoda</taxon>
        <taxon>Hexapoda</taxon>
        <taxon>Insecta</taxon>
        <taxon>Pterygota</taxon>
        <taxon>Neoptera</taxon>
        <taxon>Paraneoptera</taxon>
        <taxon>Hemiptera</taxon>
        <taxon>Sternorrhyncha</taxon>
        <taxon>Psylloidea</taxon>
        <taxon>Psyllidae</taxon>
        <taxon>Diaphorininae</taxon>
        <taxon>Diaphorina</taxon>
    </lineage>
</organism>
<dbReference type="KEGG" id="dci:113467722"/>
<evidence type="ECO:0000259" key="2">
    <source>
        <dbReference type="Pfam" id="PF13843"/>
    </source>
</evidence>
<gene>
    <name evidence="4" type="primary">LOC113467722</name>
</gene>
<dbReference type="AlphaFoldDB" id="A0A3Q0IZJ5"/>
<evidence type="ECO:0000313" key="3">
    <source>
        <dbReference type="Proteomes" id="UP000079169"/>
    </source>
</evidence>
<reference evidence="4" key="1">
    <citation type="submission" date="2025-08" db="UniProtKB">
        <authorList>
            <consortium name="RefSeq"/>
        </authorList>
    </citation>
    <scope>IDENTIFICATION</scope>
</reference>
<sequence length="205" mass="23602">MNLLLMKKIYGTGTLAINNIPKSSMLLDKREMGKKDRGFATQKVRQDKNVCIVQWNDNKPVNSISSITPKNPITSSRRWSKKDRQFIDVQCPNIVKKYNAEMEGVDLIDRFLVLYRMDSKTYKWTYRAIMHFLDLGACNAWLLYRQNNTNLSRRDLKCLLEFKLTLADQLIAEDSESSDDSSTDEEEVGTSACTRQETSSQTPTI</sequence>
<proteinExistence type="predicted"/>
<evidence type="ECO:0000313" key="4">
    <source>
        <dbReference type="RefSeq" id="XP_026679870.1"/>
    </source>
</evidence>
<dbReference type="Pfam" id="PF13843">
    <property type="entry name" value="DDE_Tnp_1_7"/>
    <property type="match status" value="1"/>
</dbReference>
<feature type="compositionally biased region" description="Polar residues" evidence="1">
    <location>
        <begin position="191"/>
        <end position="205"/>
    </location>
</feature>
<name>A0A3Q0IZJ5_DIACI</name>
<dbReference type="STRING" id="121845.A0A3Q0IZJ5"/>
<dbReference type="PANTHER" id="PTHR47272">
    <property type="entry name" value="DDE_TNP_1_7 DOMAIN-CONTAINING PROTEIN"/>
    <property type="match status" value="1"/>
</dbReference>
<dbReference type="PANTHER" id="PTHR47272:SF2">
    <property type="entry name" value="PIGGYBAC TRANSPOSABLE ELEMENT-DERIVED PROTEIN 3-LIKE"/>
    <property type="match status" value="1"/>
</dbReference>